<keyword evidence="1" id="KW-0223">Dioxygenase</keyword>
<dbReference type="EMBL" id="JBHRTR010000029">
    <property type="protein sequence ID" value="MFC3228999.1"/>
    <property type="molecule type" value="Genomic_DNA"/>
</dbReference>
<sequence length="274" mass="29617">MPAQAPEQAAAPAHPFQRPIPVSGDYGRDGVVALHGVADPARLLLLRERAVAMFDLFDSLTESQLAALDSGDYRFHGALPYRRIDAGFDILNALHPGLVPLVTALLGSEKAALRNCIVRRMQPQRTETRASFHQDLQFLWPHDLPMATVWIPLDPLDGSRPGLQVLPRRLSALAGPSRTQRQKDDPAFTDYAEGGPGEAFDLPIALDEEAVAALAPGVELWEPHLACGDVLVFDGLTVHRSALRPDMAHARISVELRLSVPPPGLDPAAGEAKA</sequence>
<evidence type="ECO:0000313" key="2">
    <source>
        <dbReference type="Proteomes" id="UP001595528"/>
    </source>
</evidence>
<keyword evidence="2" id="KW-1185">Reference proteome</keyword>
<dbReference type="Proteomes" id="UP001595528">
    <property type="component" value="Unassembled WGS sequence"/>
</dbReference>
<comment type="caution">
    <text evidence="1">The sequence shown here is derived from an EMBL/GenBank/DDBJ whole genome shotgun (WGS) entry which is preliminary data.</text>
</comment>
<keyword evidence="1" id="KW-0560">Oxidoreductase</keyword>
<accession>A0ABV7L3K2</accession>
<dbReference type="InterPro" id="IPR008775">
    <property type="entry name" value="Phytyl_CoA_dOase-like"/>
</dbReference>
<organism evidence="1 2">
    <name type="scientific">Marinibaculum pumilum</name>
    <dbReference type="NCBI Taxonomy" id="1766165"/>
    <lineage>
        <taxon>Bacteria</taxon>
        <taxon>Pseudomonadati</taxon>
        <taxon>Pseudomonadota</taxon>
        <taxon>Alphaproteobacteria</taxon>
        <taxon>Rhodospirillales</taxon>
        <taxon>Rhodospirillaceae</taxon>
        <taxon>Marinibaculum</taxon>
    </lineage>
</organism>
<dbReference type="SUPFAM" id="SSF51197">
    <property type="entry name" value="Clavaminate synthase-like"/>
    <property type="match status" value="1"/>
</dbReference>
<dbReference type="RefSeq" id="WP_379902734.1">
    <property type="nucleotide sequence ID" value="NZ_JBHRTR010000029.1"/>
</dbReference>
<dbReference type="Gene3D" id="2.60.120.620">
    <property type="entry name" value="q2cbj1_9rhob like domain"/>
    <property type="match status" value="1"/>
</dbReference>
<dbReference type="GO" id="GO:0051213">
    <property type="term" value="F:dioxygenase activity"/>
    <property type="evidence" value="ECO:0007669"/>
    <property type="project" value="UniProtKB-KW"/>
</dbReference>
<name>A0ABV7L3K2_9PROT</name>
<gene>
    <name evidence="1" type="ORF">ACFOGJ_17270</name>
</gene>
<protein>
    <submittedName>
        <fullName evidence="1">Phytanoyl-CoA dioxygenase family protein</fullName>
    </submittedName>
</protein>
<dbReference type="Pfam" id="PF05721">
    <property type="entry name" value="PhyH"/>
    <property type="match status" value="1"/>
</dbReference>
<reference evidence="2" key="1">
    <citation type="journal article" date="2019" name="Int. J. Syst. Evol. Microbiol.">
        <title>The Global Catalogue of Microorganisms (GCM) 10K type strain sequencing project: providing services to taxonomists for standard genome sequencing and annotation.</title>
        <authorList>
            <consortium name="The Broad Institute Genomics Platform"/>
            <consortium name="The Broad Institute Genome Sequencing Center for Infectious Disease"/>
            <person name="Wu L."/>
            <person name="Ma J."/>
        </authorList>
    </citation>
    <scope>NUCLEOTIDE SEQUENCE [LARGE SCALE GENOMIC DNA]</scope>
    <source>
        <strain evidence="2">KCTC 42964</strain>
    </source>
</reference>
<evidence type="ECO:0000313" key="1">
    <source>
        <dbReference type="EMBL" id="MFC3228999.1"/>
    </source>
</evidence>
<proteinExistence type="predicted"/>